<name>A0A090N6V1_AFIFE</name>
<evidence type="ECO:0000313" key="2">
    <source>
        <dbReference type="EMBL" id="CEG07493.1"/>
    </source>
</evidence>
<proteinExistence type="predicted"/>
<sequence>MHRERDSEAVSDQDGGALALRDGLIEPRQPVGQLRSVPVVLQHTRSIRECHRPMRLPVVDPGIGQAGEDQKIEGLAGRDHGARRVRLFRTPG</sequence>
<reference evidence="2 3" key="1">
    <citation type="journal article" date="2014" name="Genome Announc.">
        <title>Genome Sequence of Afipia felis Strain 76713, Isolated in Hospital Water Using an Amoeba Co-Culture Procedure.</title>
        <authorList>
            <person name="Benamar S."/>
            <person name="La Scola B."/>
            <person name="Croce O."/>
        </authorList>
    </citation>
    <scope>NUCLEOTIDE SEQUENCE [LARGE SCALE GENOMIC DNA]</scope>
    <source>
        <strain evidence="2 3">76713</strain>
    </source>
</reference>
<accession>A0A090N6V1</accession>
<evidence type="ECO:0000256" key="1">
    <source>
        <dbReference type="SAM" id="MobiDB-lite"/>
    </source>
</evidence>
<feature type="region of interest" description="Disordered" evidence="1">
    <location>
        <begin position="1"/>
        <end position="21"/>
    </location>
</feature>
<evidence type="ECO:0000313" key="3">
    <source>
        <dbReference type="Proteomes" id="UP000035762"/>
    </source>
</evidence>
<protein>
    <submittedName>
        <fullName evidence="2">Uncharacterized protein</fullName>
    </submittedName>
</protein>
<dbReference type="EMBL" id="CCAZ020000001">
    <property type="protein sequence ID" value="CEG07493.1"/>
    <property type="molecule type" value="Genomic_DNA"/>
</dbReference>
<gene>
    <name evidence="2" type="ORF">BN961_00885</name>
</gene>
<comment type="caution">
    <text evidence="2">The sequence shown here is derived from an EMBL/GenBank/DDBJ whole genome shotgun (WGS) entry which is preliminary data.</text>
</comment>
<keyword evidence="3" id="KW-1185">Reference proteome</keyword>
<dbReference type="AlphaFoldDB" id="A0A090N6V1"/>
<dbReference type="Proteomes" id="UP000035762">
    <property type="component" value="Unassembled WGS sequence"/>
</dbReference>
<organism evidence="2 3">
    <name type="scientific">Afipia felis</name>
    <name type="common">Cat scratch disease bacillus</name>
    <dbReference type="NCBI Taxonomy" id="1035"/>
    <lineage>
        <taxon>Bacteria</taxon>
        <taxon>Pseudomonadati</taxon>
        <taxon>Pseudomonadota</taxon>
        <taxon>Alphaproteobacteria</taxon>
        <taxon>Hyphomicrobiales</taxon>
        <taxon>Nitrobacteraceae</taxon>
        <taxon>Afipia</taxon>
    </lineage>
</organism>